<dbReference type="Pfam" id="PF01636">
    <property type="entry name" value="APH"/>
    <property type="match status" value="1"/>
</dbReference>
<sequence length="244" mass="27761">MADYATTTTRRIAPGLYLKTSQYCAGEGATLRLIALHTSIPVPRVLDVVPGTRSGTWHLLMTELPGCLLQSAWGHLDEGQRHDVASQLRVWIDQLRIIPSPYGDAVCAPGRSYFLCYRCDEDNPTGPFGSVSDFQKHITRIFLPSQLVTPPLAEPLRVARARQPSIRFTHGDLKTHNLMFDQGKLSGIIDWETSGWFPDYWEYTSAHWPFCRDKEDIWHKCIGQALQHYPEDLEAETSLWMAQY</sequence>
<organism evidence="2 3">
    <name type="scientific">Hypsizygus marmoreus</name>
    <name type="common">White beech mushroom</name>
    <name type="synonym">Agaricus marmoreus</name>
    <dbReference type="NCBI Taxonomy" id="39966"/>
    <lineage>
        <taxon>Eukaryota</taxon>
        <taxon>Fungi</taxon>
        <taxon>Dikarya</taxon>
        <taxon>Basidiomycota</taxon>
        <taxon>Agaricomycotina</taxon>
        <taxon>Agaricomycetes</taxon>
        <taxon>Agaricomycetidae</taxon>
        <taxon>Agaricales</taxon>
        <taxon>Tricholomatineae</taxon>
        <taxon>Lyophyllaceae</taxon>
        <taxon>Hypsizygus</taxon>
    </lineage>
</organism>
<dbReference type="CDD" id="cd05120">
    <property type="entry name" value="APH_ChoK_like"/>
    <property type="match status" value="1"/>
</dbReference>
<dbReference type="EMBL" id="LUEZ02000023">
    <property type="protein sequence ID" value="RDB26697.1"/>
    <property type="molecule type" value="Genomic_DNA"/>
</dbReference>
<dbReference type="PANTHER" id="PTHR21310">
    <property type="entry name" value="AMINOGLYCOSIDE PHOSPHOTRANSFERASE-RELATED-RELATED"/>
    <property type="match status" value="1"/>
</dbReference>
<name>A0A369K1S1_HYPMA</name>
<dbReference type="Gene3D" id="3.90.1200.10">
    <property type="match status" value="1"/>
</dbReference>
<gene>
    <name evidence="2" type="ORF">Hypma_005294</name>
</gene>
<protein>
    <recommendedName>
        <fullName evidence="1">Aminoglycoside phosphotransferase domain-containing protein</fullName>
    </recommendedName>
</protein>
<reference evidence="2" key="1">
    <citation type="submission" date="2018-04" db="EMBL/GenBank/DDBJ databases">
        <title>Whole genome sequencing of Hypsizygus marmoreus.</title>
        <authorList>
            <person name="Choi I.-G."/>
            <person name="Min B."/>
            <person name="Kim J.-G."/>
            <person name="Kim S."/>
            <person name="Oh Y.-L."/>
            <person name="Kong W.-S."/>
            <person name="Park H."/>
            <person name="Jeong J."/>
            <person name="Song E.-S."/>
        </authorList>
    </citation>
    <scope>NUCLEOTIDE SEQUENCE [LARGE SCALE GENOMIC DNA]</scope>
    <source>
        <strain evidence="2">51987-8</strain>
    </source>
</reference>
<evidence type="ECO:0000313" key="3">
    <source>
        <dbReference type="Proteomes" id="UP000076154"/>
    </source>
</evidence>
<keyword evidence="3" id="KW-1185">Reference proteome</keyword>
<dbReference type="InterPro" id="IPR002575">
    <property type="entry name" value="Aminoglycoside_PTrfase"/>
</dbReference>
<evidence type="ECO:0000259" key="1">
    <source>
        <dbReference type="Pfam" id="PF01636"/>
    </source>
</evidence>
<dbReference type="OrthoDB" id="5404599at2759"/>
<comment type="caution">
    <text evidence="2">The sequence shown here is derived from an EMBL/GenBank/DDBJ whole genome shotgun (WGS) entry which is preliminary data.</text>
</comment>
<accession>A0A369K1S1</accession>
<feature type="domain" description="Aminoglycoside phosphotransferase" evidence="1">
    <location>
        <begin position="19"/>
        <end position="227"/>
    </location>
</feature>
<dbReference type="AlphaFoldDB" id="A0A369K1S1"/>
<dbReference type="InterPro" id="IPR051678">
    <property type="entry name" value="AGP_Transferase"/>
</dbReference>
<evidence type="ECO:0000313" key="2">
    <source>
        <dbReference type="EMBL" id="RDB26697.1"/>
    </source>
</evidence>
<dbReference type="InterPro" id="IPR011009">
    <property type="entry name" value="Kinase-like_dom_sf"/>
</dbReference>
<dbReference type="InParanoid" id="A0A369K1S1"/>
<proteinExistence type="predicted"/>
<dbReference type="Proteomes" id="UP000076154">
    <property type="component" value="Unassembled WGS sequence"/>
</dbReference>
<dbReference type="PANTHER" id="PTHR21310:SF55">
    <property type="entry name" value="AMINOGLYCOSIDE PHOSPHOTRANSFERASE DOMAIN-CONTAINING PROTEIN"/>
    <property type="match status" value="1"/>
</dbReference>
<dbReference type="STRING" id="39966.A0A369K1S1"/>
<dbReference type="SUPFAM" id="SSF56112">
    <property type="entry name" value="Protein kinase-like (PK-like)"/>
    <property type="match status" value="1"/>
</dbReference>